<dbReference type="GO" id="GO:0007420">
    <property type="term" value="P:brain development"/>
    <property type="evidence" value="ECO:0007669"/>
    <property type="project" value="TreeGrafter"/>
</dbReference>
<dbReference type="GO" id="GO:0001228">
    <property type="term" value="F:DNA-binding transcription activator activity, RNA polymerase II-specific"/>
    <property type="evidence" value="ECO:0007669"/>
    <property type="project" value="TreeGrafter"/>
</dbReference>
<feature type="region of interest" description="Disordered" evidence="5">
    <location>
        <begin position="591"/>
        <end position="612"/>
    </location>
</feature>
<dbReference type="STRING" id="166423.A0A0M9A7I1"/>
<dbReference type="PROSITE" id="PS50118">
    <property type="entry name" value="HMG_BOX_2"/>
    <property type="match status" value="1"/>
</dbReference>
<evidence type="ECO:0000259" key="6">
    <source>
        <dbReference type="PROSITE" id="PS50118"/>
    </source>
</evidence>
<feature type="DNA-binding region" description="HMG box" evidence="4">
    <location>
        <begin position="44"/>
        <end position="112"/>
    </location>
</feature>
<evidence type="ECO:0000256" key="1">
    <source>
        <dbReference type="ARBA" id="ARBA00004123"/>
    </source>
</evidence>
<evidence type="ECO:0000256" key="2">
    <source>
        <dbReference type="ARBA" id="ARBA00023125"/>
    </source>
</evidence>
<keyword evidence="8" id="KW-1185">Reference proteome</keyword>
<dbReference type="Gene3D" id="1.10.30.10">
    <property type="entry name" value="High mobility group box domain"/>
    <property type="match status" value="1"/>
</dbReference>
<dbReference type="InterPro" id="IPR036910">
    <property type="entry name" value="HMG_box_dom_sf"/>
</dbReference>
<reference evidence="7 8" key="1">
    <citation type="submission" date="2015-07" db="EMBL/GenBank/DDBJ databases">
        <title>The genome of Melipona quadrifasciata.</title>
        <authorList>
            <person name="Pan H."/>
            <person name="Kapheim K."/>
        </authorList>
    </citation>
    <scope>NUCLEOTIDE SEQUENCE [LARGE SCALE GENOMIC DNA]</scope>
    <source>
        <strain evidence="7">0111107301</strain>
        <tissue evidence="7">Whole body</tissue>
    </source>
</reference>
<dbReference type="AlphaFoldDB" id="A0A0M9A7I1"/>
<keyword evidence="3 4" id="KW-0539">Nucleus</keyword>
<feature type="region of interest" description="Disordered" evidence="5">
    <location>
        <begin position="150"/>
        <end position="171"/>
    </location>
</feature>
<name>A0A0M9A7I1_9HYME</name>
<dbReference type="Pfam" id="PF00505">
    <property type="entry name" value="HMG_box"/>
    <property type="match status" value="1"/>
</dbReference>
<evidence type="ECO:0000313" key="8">
    <source>
        <dbReference type="Proteomes" id="UP000053105"/>
    </source>
</evidence>
<organism evidence="7 8">
    <name type="scientific">Melipona quadrifasciata</name>
    <dbReference type="NCBI Taxonomy" id="166423"/>
    <lineage>
        <taxon>Eukaryota</taxon>
        <taxon>Metazoa</taxon>
        <taxon>Ecdysozoa</taxon>
        <taxon>Arthropoda</taxon>
        <taxon>Hexapoda</taxon>
        <taxon>Insecta</taxon>
        <taxon>Pterygota</taxon>
        <taxon>Neoptera</taxon>
        <taxon>Endopterygota</taxon>
        <taxon>Hymenoptera</taxon>
        <taxon>Apocrita</taxon>
        <taxon>Aculeata</taxon>
        <taxon>Apoidea</taxon>
        <taxon>Anthophila</taxon>
        <taxon>Apidae</taxon>
        <taxon>Melipona</taxon>
    </lineage>
</organism>
<dbReference type="GO" id="GO:0000978">
    <property type="term" value="F:RNA polymerase II cis-regulatory region sequence-specific DNA binding"/>
    <property type="evidence" value="ECO:0007669"/>
    <property type="project" value="TreeGrafter"/>
</dbReference>
<evidence type="ECO:0000256" key="5">
    <source>
        <dbReference type="SAM" id="MobiDB-lite"/>
    </source>
</evidence>
<dbReference type="PANTHER" id="PTHR10270">
    <property type="entry name" value="SOX TRANSCRIPTION FACTOR"/>
    <property type="match status" value="1"/>
</dbReference>
<dbReference type="GO" id="GO:0030182">
    <property type="term" value="P:neuron differentiation"/>
    <property type="evidence" value="ECO:0007669"/>
    <property type="project" value="TreeGrafter"/>
</dbReference>
<feature type="domain" description="HMG box" evidence="6">
    <location>
        <begin position="44"/>
        <end position="112"/>
    </location>
</feature>
<feature type="compositionally biased region" description="Low complexity" evidence="5">
    <location>
        <begin position="158"/>
        <end position="168"/>
    </location>
</feature>
<comment type="subcellular location">
    <subcellularLocation>
        <location evidence="1">Nucleus</location>
    </subcellularLocation>
</comment>
<dbReference type="GO" id="GO:0000122">
    <property type="term" value="P:negative regulation of transcription by RNA polymerase II"/>
    <property type="evidence" value="ECO:0007669"/>
    <property type="project" value="TreeGrafter"/>
</dbReference>
<feature type="region of interest" description="Disordered" evidence="5">
    <location>
        <begin position="114"/>
        <end position="137"/>
    </location>
</feature>
<proteinExistence type="predicted"/>
<protein>
    <submittedName>
        <fullName evidence="7">Putative transcription factor SOX-14</fullName>
    </submittedName>
</protein>
<dbReference type="InterPro" id="IPR009071">
    <property type="entry name" value="HMG_box_dom"/>
</dbReference>
<dbReference type="FunFam" id="1.10.30.10:FF:000007">
    <property type="entry name" value="Transcription factor SOX"/>
    <property type="match status" value="1"/>
</dbReference>
<feature type="region of interest" description="Disordered" evidence="5">
    <location>
        <begin position="340"/>
        <end position="359"/>
    </location>
</feature>
<dbReference type="Proteomes" id="UP000053105">
    <property type="component" value="Unassembled WGS sequence"/>
</dbReference>
<dbReference type="GO" id="GO:0005634">
    <property type="term" value="C:nucleus"/>
    <property type="evidence" value="ECO:0007669"/>
    <property type="project" value="UniProtKB-SubCell"/>
</dbReference>
<dbReference type="SUPFAM" id="SSF47095">
    <property type="entry name" value="HMG-box"/>
    <property type="match status" value="1"/>
</dbReference>
<dbReference type="EMBL" id="KQ435719">
    <property type="protein sequence ID" value="KOX78807.1"/>
    <property type="molecule type" value="Genomic_DNA"/>
</dbReference>
<dbReference type="SMART" id="SM00398">
    <property type="entry name" value="HMG"/>
    <property type="match status" value="1"/>
</dbReference>
<keyword evidence="2 4" id="KW-0238">DNA-binding</keyword>
<dbReference type="PANTHER" id="PTHR10270:SF323">
    <property type="entry name" value="TRANSCRIPTION FACTOR SOX-14-RELATED"/>
    <property type="match status" value="1"/>
</dbReference>
<dbReference type="OrthoDB" id="6247875at2759"/>
<evidence type="ECO:0000256" key="3">
    <source>
        <dbReference type="ARBA" id="ARBA00023242"/>
    </source>
</evidence>
<accession>A0A0M9A7I1</accession>
<gene>
    <name evidence="7" type="ORF">WN51_08566</name>
</gene>
<dbReference type="CDD" id="cd22029">
    <property type="entry name" value="HMG-box_SoxC"/>
    <property type="match status" value="1"/>
</dbReference>
<evidence type="ECO:0000313" key="7">
    <source>
        <dbReference type="EMBL" id="KOX78807.1"/>
    </source>
</evidence>
<sequence length="636" mass="69484">MVPQQQDGPSSSGILMFGSLLVDKNSATPYSDATQTKKNNPNHIKRPMNAFMVWSQIERRKICEIQPDMHNAEISKRLGRRWKTLDEAERRPFIEEAERLRQLHMMEYPDYKYRPRKKTSKPTGGGNSIGTKAKDGAKKARKSAMGLIHGRNHHTRNNDSNNNTQTGNASTGVAGATMKRLQGHSSGHKSVSRLKVRLALDKRPPLDYIPSPPIVTAKIPSSPSCVTPDSPESASFYEDNFLECGSVAGQLTAPISSVSVENTDRCTTVRPGATATVGKIKREPSFEMDYETTFEPKDRLLSSVGPVVSNPTAPATVTFSTSEINDMNLLTEKSFRARTPCHGHRNQQHQQHSLPQLDRRSSSFIKEDPATTTAAPTTAILAAKSIESDMEIKMELDMDMEMDANPSTPVANTDICRSNSAERTSLKCSSSIVTRNAATIPTTSVSSAIHASNLASTNPSAGDAMSSDNSLDDATDGSGVIGDVNIATTAVKLEEPGNNPSLADLYSLTDLLQIQPSDFKIDLDMETITTDLDTFETASSSSGSHFEFSCTPDVTDMLSTIGVGNDWVRNIYSLRTQWIMEKGCLTARKKERGARMGGIEKESTKTQRSGQMLVKHKGPKFTLKLCPNVIPPETIE</sequence>
<evidence type="ECO:0000256" key="4">
    <source>
        <dbReference type="PROSITE-ProRule" id="PRU00267"/>
    </source>
</evidence>
<dbReference type="InterPro" id="IPR050140">
    <property type="entry name" value="SRY-related_HMG-box_TF-like"/>
</dbReference>